<dbReference type="OrthoDB" id="10262935at2759"/>
<dbReference type="GO" id="GO:0010142">
    <property type="term" value="P:farnesyl diphosphate biosynthetic process, mevalonate pathway"/>
    <property type="evidence" value="ECO:0007669"/>
    <property type="project" value="TreeGrafter"/>
</dbReference>
<evidence type="ECO:0000256" key="5">
    <source>
        <dbReference type="ARBA" id="ARBA00022777"/>
    </source>
</evidence>
<feature type="non-terminal residue" evidence="7">
    <location>
        <position position="106"/>
    </location>
</feature>
<dbReference type="GO" id="GO:0004631">
    <property type="term" value="F:phosphomevalonate kinase activity"/>
    <property type="evidence" value="ECO:0007669"/>
    <property type="project" value="UniProtKB-EC"/>
</dbReference>
<evidence type="ECO:0000256" key="6">
    <source>
        <dbReference type="ARBA" id="ARBA00022840"/>
    </source>
</evidence>
<dbReference type="SUPFAM" id="SSF54211">
    <property type="entry name" value="Ribosomal protein S5 domain 2-like"/>
    <property type="match status" value="1"/>
</dbReference>
<dbReference type="Proteomes" id="UP000187429">
    <property type="component" value="Unassembled WGS sequence"/>
</dbReference>
<evidence type="ECO:0000313" key="8">
    <source>
        <dbReference type="Proteomes" id="UP000187429"/>
    </source>
</evidence>
<keyword evidence="3" id="KW-0808">Transferase</keyword>
<dbReference type="EMBL" id="LSSM01007614">
    <property type="protein sequence ID" value="OMJ07619.1"/>
    <property type="molecule type" value="Genomic_DNA"/>
</dbReference>
<organism evidence="7 8">
    <name type="scientific">Smittium culicis</name>
    <dbReference type="NCBI Taxonomy" id="133412"/>
    <lineage>
        <taxon>Eukaryota</taxon>
        <taxon>Fungi</taxon>
        <taxon>Fungi incertae sedis</taxon>
        <taxon>Zoopagomycota</taxon>
        <taxon>Kickxellomycotina</taxon>
        <taxon>Harpellomycetes</taxon>
        <taxon>Harpellales</taxon>
        <taxon>Legeriomycetaceae</taxon>
        <taxon>Smittium</taxon>
    </lineage>
</organism>
<evidence type="ECO:0000256" key="4">
    <source>
        <dbReference type="ARBA" id="ARBA00022741"/>
    </source>
</evidence>
<dbReference type="EC" id="2.7.4.2" evidence="2"/>
<comment type="caution">
    <text evidence="7">The sequence shown here is derived from an EMBL/GenBank/DDBJ whole genome shotgun (WGS) entry which is preliminary data.</text>
</comment>
<dbReference type="GO" id="GO:0005777">
    <property type="term" value="C:peroxisome"/>
    <property type="evidence" value="ECO:0007669"/>
    <property type="project" value="TreeGrafter"/>
</dbReference>
<evidence type="ECO:0000256" key="2">
    <source>
        <dbReference type="ARBA" id="ARBA00012958"/>
    </source>
</evidence>
<dbReference type="InterPro" id="IPR014721">
    <property type="entry name" value="Ribsml_uS5_D2-typ_fold_subgr"/>
</dbReference>
<keyword evidence="8" id="KW-1185">Reference proteome</keyword>
<dbReference type="GO" id="GO:0019287">
    <property type="term" value="P:isopentenyl diphosphate biosynthetic process, mevalonate pathway"/>
    <property type="evidence" value="ECO:0007669"/>
    <property type="project" value="TreeGrafter"/>
</dbReference>
<keyword evidence="4" id="KW-0547">Nucleotide-binding</keyword>
<sequence>MINRSDQTTIVAAPGKVLIAGGYLVLDKNYSGLVISVDSFVYSAIQTSCDNSSNSYNDSLNNRPNISYDSSSFNIKVKSFQFTDGFWEFKATKSITVDGRITVDVK</sequence>
<dbReference type="Gene3D" id="3.30.230.10">
    <property type="match status" value="1"/>
</dbReference>
<reference evidence="8" key="1">
    <citation type="submission" date="2017-01" db="EMBL/GenBank/DDBJ databases">
        <authorList>
            <person name="Wang Y."/>
            <person name="White M."/>
            <person name="Kvist S."/>
            <person name="Moncalvo J.-M."/>
        </authorList>
    </citation>
    <scope>NUCLEOTIDE SEQUENCE [LARGE SCALE GENOMIC DNA]</scope>
    <source>
        <strain evidence="8">ID-206-W2</strain>
    </source>
</reference>
<dbReference type="PANTHER" id="PTHR31814">
    <property type="match status" value="1"/>
</dbReference>
<evidence type="ECO:0000256" key="1">
    <source>
        <dbReference type="ARBA" id="ARBA00005017"/>
    </source>
</evidence>
<gene>
    <name evidence="7" type="ORF">AYI69_g11393</name>
</gene>
<evidence type="ECO:0000256" key="3">
    <source>
        <dbReference type="ARBA" id="ARBA00022679"/>
    </source>
</evidence>
<protein>
    <recommendedName>
        <fullName evidence="2">phosphomevalonate kinase</fullName>
        <ecNumber evidence="2">2.7.4.2</ecNumber>
    </recommendedName>
</protein>
<dbReference type="InterPro" id="IPR035102">
    <property type="entry name" value="Phosphomevalonate_kinase"/>
</dbReference>
<dbReference type="GO" id="GO:0005524">
    <property type="term" value="F:ATP binding"/>
    <property type="evidence" value="ECO:0007669"/>
    <property type="project" value="UniProtKB-KW"/>
</dbReference>
<accession>A0A1R1WZ17</accession>
<dbReference type="PANTHER" id="PTHR31814:SF2">
    <property type="entry name" value="PHOSPHOMEVALONATE KINASE"/>
    <property type="match status" value="1"/>
</dbReference>
<dbReference type="InterPro" id="IPR020568">
    <property type="entry name" value="Ribosomal_Su5_D2-typ_SF"/>
</dbReference>
<dbReference type="GO" id="GO:0006696">
    <property type="term" value="P:ergosterol biosynthetic process"/>
    <property type="evidence" value="ECO:0007669"/>
    <property type="project" value="TreeGrafter"/>
</dbReference>
<evidence type="ECO:0000313" key="7">
    <source>
        <dbReference type="EMBL" id="OMJ07619.1"/>
    </source>
</evidence>
<keyword evidence="5 7" id="KW-0418">Kinase</keyword>
<dbReference type="AlphaFoldDB" id="A0A1R1WZ17"/>
<comment type="pathway">
    <text evidence="1">Isoprenoid biosynthesis; isopentenyl diphosphate biosynthesis via mevalonate pathway; isopentenyl diphosphate from (R)-mevalonate: step 2/3.</text>
</comment>
<keyword evidence="6" id="KW-0067">ATP-binding</keyword>
<proteinExistence type="predicted"/>
<name>A0A1R1WZ17_9FUNG</name>